<dbReference type="GO" id="GO:0055036">
    <property type="term" value="C:virion membrane"/>
    <property type="evidence" value="ECO:0007669"/>
    <property type="project" value="UniProtKB-SubCell"/>
</dbReference>
<evidence type="ECO:0000256" key="3">
    <source>
        <dbReference type="ARBA" id="ARBA00004551"/>
    </source>
</evidence>
<dbReference type="SUPFAM" id="SSF50494">
    <property type="entry name" value="Trypsin-like serine proteases"/>
    <property type="match status" value="1"/>
</dbReference>
<reference evidence="22" key="1">
    <citation type="submission" date="2020-07" db="EMBL/GenBank/DDBJ databases">
        <authorList>
            <person name="Guo L."/>
            <person name="Lu X."/>
            <person name="Guo D."/>
        </authorList>
    </citation>
    <scope>NUCLEOTIDE SEQUENCE</scope>
    <source>
        <strain evidence="22">018</strain>
    </source>
</reference>
<dbReference type="SUPFAM" id="SSF52540">
    <property type="entry name" value="P-loop containing nucleoside triphosphate hydrolases"/>
    <property type="match status" value="1"/>
</dbReference>
<feature type="compositionally biased region" description="Acidic residues" evidence="19">
    <location>
        <begin position="923"/>
        <end position="947"/>
    </location>
</feature>
<organism evidence="22">
    <name type="scientific">Jingmen tick virus</name>
    <dbReference type="NCBI Taxonomy" id="1172985"/>
    <lineage>
        <taxon>Viruses</taxon>
        <taxon>Riboviria</taxon>
        <taxon>Orthornavirae</taxon>
        <taxon>Kitrinoviricota</taxon>
        <taxon>Flasuviricetes</taxon>
        <taxon>Amarillovirales</taxon>
        <taxon>Flaviviridae</taxon>
        <taxon>Jingmenvirus group</taxon>
    </lineage>
</organism>
<keyword evidence="12" id="KW-0946">Virion</keyword>
<evidence type="ECO:0000256" key="15">
    <source>
        <dbReference type="ARBA" id="ARBA00023136"/>
    </source>
</evidence>
<dbReference type="GO" id="GO:0003724">
    <property type="term" value="F:RNA helicase activity"/>
    <property type="evidence" value="ECO:0007669"/>
    <property type="project" value="UniProtKB-EC"/>
</dbReference>
<dbReference type="PANTHER" id="PTHR18934">
    <property type="entry name" value="ATP-DEPENDENT RNA HELICASE"/>
    <property type="match status" value="1"/>
</dbReference>
<dbReference type="GO" id="GO:0043657">
    <property type="term" value="C:host cell"/>
    <property type="evidence" value="ECO:0007669"/>
    <property type="project" value="UniProtKB-SubCell"/>
</dbReference>
<protein>
    <submittedName>
        <fullName evidence="22">NS3 protein</fullName>
    </submittedName>
</protein>
<evidence type="ECO:0000256" key="10">
    <source>
        <dbReference type="ARBA" id="ARBA00022806"/>
    </source>
</evidence>
<dbReference type="SMART" id="SM00490">
    <property type="entry name" value="HELICc"/>
    <property type="match status" value="1"/>
</dbReference>
<feature type="transmembrane region" description="Helical" evidence="20">
    <location>
        <begin position="20"/>
        <end position="37"/>
    </location>
</feature>
<comment type="subcellular location">
    <subcellularLocation>
        <location evidence="2">Host cell</location>
    </subcellularLocation>
    <subcellularLocation>
        <location evidence="3">Host membrane</location>
    </subcellularLocation>
    <subcellularLocation>
        <location evidence="1">Virion membrane</location>
    </subcellularLocation>
</comment>
<dbReference type="InterPro" id="IPR027417">
    <property type="entry name" value="P-loop_NTPase"/>
</dbReference>
<evidence type="ECO:0000256" key="20">
    <source>
        <dbReference type="SAM" id="Phobius"/>
    </source>
</evidence>
<keyword evidence="17" id="KW-1160">Virus entry into host cell</keyword>
<evidence type="ECO:0000256" key="11">
    <source>
        <dbReference type="ARBA" id="ARBA00022840"/>
    </source>
</evidence>
<dbReference type="GO" id="GO:0019028">
    <property type="term" value="C:viral capsid"/>
    <property type="evidence" value="ECO:0007669"/>
    <property type="project" value="UniProtKB-KW"/>
</dbReference>
<evidence type="ECO:0000256" key="4">
    <source>
        <dbReference type="ARBA" id="ARBA00022561"/>
    </source>
</evidence>
<accession>A0A7S9PR43</accession>
<dbReference type="InterPro" id="IPR009003">
    <property type="entry name" value="Peptidase_S1_PA"/>
</dbReference>
<feature type="transmembrane region" description="Helical" evidence="20">
    <location>
        <begin position="179"/>
        <end position="212"/>
    </location>
</feature>
<keyword evidence="13" id="KW-1043">Host membrane</keyword>
<evidence type="ECO:0000256" key="14">
    <source>
        <dbReference type="ARBA" id="ARBA00022989"/>
    </source>
</evidence>
<feature type="domain" description="Helicase C-terminal" evidence="21">
    <location>
        <begin position="588"/>
        <end position="765"/>
    </location>
</feature>
<dbReference type="InterPro" id="IPR011492">
    <property type="entry name" value="Flavi_DEAD"/>
</dbReference>
<keyword evidence="4" id="KW-0167">Capsid protein</keyword>
<evidence type="ECO:0000256" key="8">
    <source>
        <dbReference type="ARBA" id="ARBA00022801"/>
    </source>
</evidence>
<evidence type="ECO:0000256" key="5">
    <source>
        <dbReference type="ARBA" id="ARBA00022581"/>
    </source>
</evidence>
<evidence type="ECO:0000313" key="22">
    <source>
        <dbReference type="EMBL" id="QPG92986.1"/>
    </source>
</evidence>
<name>A0A7S9PR43_9FLAV</name>
<feature type="region of interest" description="Disordered" evidence="19">
    <location>
        <begin position="915"/>
        <end position="947"/>
    </location>
</feature>
<dbReference type="GO" id="GO:0033644">
    <property type="term" value="C:host cell membrane"/>
    <property type="evidence" value="ECO:0007669"/>
    <property type="project" value="UniProtKB-SubCell"/>
</dbReference>
<keyword evidence="15 20" id="KW-0472">Membrane</keyword>
<dbReference type="GO" id="GO:0046718">
    <property type="term" value="P:symbiont entry into host cell"/>
    <property type="evidence" value="ECO:0007669"/>
    <property type="project" value="UniProtKB-KW"/>
</dbReference>
<keyword evidence="8" id="KW-0378">Hydrolase</keyword>
<evidence type="ECO:0000256" key="6">
    <source>
        <dbReference type="ARBA" id="ARBA00022692"/>
    </source>
</evidence>
<dbReference type="Pfam" id="PF00271">
    <property type="entry name" value="Helicase_C"/>
    <property type="match status" value="1"/>
</dbReference>
<evidence type="ECO:0000256" key="2">
    <source>
        <dbReference type="ARBA" id="ARBA00004340"/>
    </source>
</evidence>
<dbReference type="Gene3D" id="2.40.10.120">
    <property type="match status" value="1"/>
</dbReference>
<evidence type="ECO:0000256" key="12">
    <source>
        <dbReference type="ARBA" id="ARBA00022844"/>
    </source>
</evidence>
<keyword evidence="7" id="KW-0547">Nucleotide-binding</keyword>
<evidence type="ECO:0000256" key="9">
    <source>
        <dbReference type="ARBA" id="ARBA00022804"/>
    </source>
</evidence>
<evidence type="ECO:0000256" key="1">
    <source>
        <dbReference type="ARBA" id="ARBA00004182"/>
    </source>
</evidence>
<dbReference type="Pfam" id="PF07652">
    <property type="entry name" value="Flavi_DEAD"/>
    <property type="match status" value="1"/>
</dbReference>
<evidence type="ECO:0000256" key="16">
    <source>
        <dbReference type="ARBA" id="ARBA00023180"/>
    </source>
</evidence>
<dbReference type="EMBL" id="MT747999">
    <property type="protein sequence ID" value="QPG92986.1"/>
    <property type="molecule type" value="Genomic_RNA"/>
</dbReference>
<keyword evidence="11" id="KW-0067">ATP-binding</keyword>
<sequence length="947" mass="107339">MFYPQLILSAFVMDILINDPGVYTYEKVLAMLISVWFEKMRITNRKRGFLTDFKELILFYAMFHRAGLVIDCFEVFATSYFGVFNVKEIISKNKDKRMVVRAGKAQWMKDKFLKNTSKHGVLSLLRTIPGSEMIYNTYVEFVCPIDEVKEALVSFDGLDNVNDAKEKLRSELGIAHNKNFLMMLLGIGFVLTLMGINFALAFVILMAGTFMLSQGPDYGKNDITGDKVKGNVTNTPDGCYRIYTRIFGYTYVCGTGYLTEGVFHTRLHVTGDTPLEIGGVKFQPSHIIEEADYITWGGAPKFVRTEDGERCIVYVVMHECNTPFVYESALTKWKDEKFDIMVGTKTRAGASGSPVFVLRTETVCDVDGKTTTNERLRLAGLIGENLTTSSEWFSQQTHKSQIEVMHDIGISGTDSSPTLRAGDYYQIFDHPGSGKTRVTIPSLVAQGKQFCSHVYVSPPTRAICVELHRALSEHNPTLSIRGAVNVKNYTKESRVTIIPHASLLRMMVTGSGRFRDDYGYIIDESHFCDSSTIILKDLIKERVSRGRKGFGVELTATGRDDKGRVYVNEGSIHKITEEVIERSAYLNRIVQEADKVRGRKIVVFCPSVSSSLKHIGTVQNVFNTLKNKLKDKIDIVQFHRSLFNQNYDEAVGPPKNGKTKVVLTTNMSECGINFNADVVLDSSNQLRFIEEENIMKMVITPITMAQRVQRRGRVGRRKEGLYIRVNETVTEDLTYPKQAEEIDAEFFRRAMGMQSKTSSTLADRYTVTQEQIKKWLTDDTLNSPLSATLKYTASGLLRSPIQLRAAIEEWMEGNEIITLSKSTETVRCKWFDFRDARYLFSLIRTMKPEVPLTEGKEYEEEYEEPIQKVISLQSVRGYMSSMKRPTETLVEDLFGNTWGLHPTARRITITRGPLGGNVIKEGEDIDDRNEERDDDPFDDPIEPDEVL</sequence>
<keyword evidence="14 20" id="KW-1133">Transmembrane helix</keyword>
<evidence type="ECO:0000256" key="13">
    <source>
        <dbReference type="ARBA" id="ARBA00022870"/>
    </source>
</evidence>
<keyword evidence="9" id="KW-1161">Viral attachment to host cell</keyword>
<keyword evidence="10" id="KW-0347">Helicase</keyword>
<dbReference type="PANTHER" id="PTHR18934:SF99">
    <property type="entry name" value="ATP-DEPENDENT RNA HELICASE DHX37-RELATED"/>
    <property type="match status" value="1"/>
</dbReference>
<dbReference type="GO" id="GO:0003723">
    <property type="term" value="F:RNA binding"/>
    <property type="evidence" value="ECO:0007669"/>
    <property type="project" value="TreeGrafter"/>
</dbReference>
<dbReference type="GO" id="GO:0005524">
    <property type="term" value="F:ATP binding"/>
    <property type="evidence" value="ECO:0007669"/>
    <property type="project" value="UniProtKB-KW"/>
</dbReference>
<dbReference type="PROSITE" id="PS51194">
    <property type="entry name" value="HELICASE_CTER"/>
    <property type="match status" value="1"/>
</dbReference>
<evidence type="ECO:0000256" key="17">
    <source>
        <dbReference type="ARBA" id="ARBA00023296"/>
    </source>
</evidence>
<evidence type="ECO:0000259" key="21">
    <source>
        <dbReference type="PROSITE" id="PS51194"/>
    </source>
</evidence>
<evidence type="ECO:0000256" key="18">
    <source>
        <dbReference type="ARBA" id="ARBA00047984"/>
    </source>
</evidence>
<dbReference type="GO" id="GO:0016787">
    <property type="term" value="F:hydrolase activity"/>
    <property type="evidence" value="ECO:0007669"/>
    <property type="project" value="UniProtKB-KW"/>
</dbReference>
<keyword evidence="16" id="KW-0325">Glycoprotein</keyword>
<dbReference type="InterPro" id="IPR001650">
    <property type="entry name" value="Helicase_C-like"/>
</dbReference>
<evidence type="ECO:0000256" key="7">
    <source>
        <dbReference type="ARBA" id="ARBA00022741"/>
    </source>
</evidence>
<comment type="catalytic activity">
    <reaction evidence="18">
        <text>ATP + H2O = ADP + phosphate + H(+)</text>
        <dbReference type="Rhea" id="RHEA:13065"/>
        <dbReference type="ChEBI" id="CHEBI:15377"/>
        <dbReference type="ChEBI" id="CHEBI:15378"/>
        <dbReference type="ChEBI" id="CHEBI:30616"/>
        <dbReference type="ChEBI" id="CHEBI:43474"/>
        <dbReference type="ChEBI" id="CHEBI:456216"/>
        <dbReference type="EC" id="3.6.4.13"/>
    </reaction>
</comment>
<proteinExistence type="predicted"/>
<dbReference type="GO" id="GO:0019062">
    <property type="term" value="P:virion attachment to host cell"/>
    <property type="evidence" value="ECO:0007669"/>
    <property type="project" value="UniProtKB-KW"/>
</dbReference>
<dbReference type="Gene3D" id="3.40.50.300">
    <property type="entry name" value="P-loop containing nucleotide triphosphate hydrolases"/>
    <property type="match status" value="2"/>
</dbReference>
<evidence type="ECO:0000256" key="19">
    <source>
        <dbReference type="SAM" id="MobiDB-lite"/>
    </source>
</evidence>
<keyword evidence="6 20" id="KW-0812">Transmembrane</keyword>
<keyword evidence="5" id="KW-0945">Host-virus interaction</keyword>